<keyword evidence="3" id="KW-1185">Reference proteome</keyword>
<protein>
    <submittedName>
        <fullName evidence="2">Uncharacterized protein</fullName>
    </submittedName>
</protein>
<dbReference type="Proteomes" id="UP000007350">
    <property type="component" value="Unassembled WGS sequence"/>
</dbReference>
<keyword evidence="1" id="KW-0472">Membrane</keyword>
<dbReference type="AlphaFoldDB" id="K2N3F4"/>
<evidence type="ECO:0000256" key="1">
    <source>
        <dbReference type="SAM" id="Phobius"/>
    </source>
</evidence>
<dbReference type="EMBL" id="AHKC01014077">
    <property type="protein sequence ID" value="EKF29121.1"/>
    <property type="molecule type" value="Genomic_DNA"/>
</dbReference>
<feature type="transmembrane region" description="Helical" evidence="1">
    <location>
        <begin position="89"/>
        <end position="112"/>
    </location>
</feature>
<sequence length="170" mass="19223">MVGVGSMNGYKNYWPYGYPHEGSKYLILRMTTTEETQQSKWEDWDSTPTNRGDTSFRRYGVVCEVQQQHFVTTTTLPPDVGVPWAKKNWYVVLIVVLLPALVAVTISTVCFCRFHGGYDESKWVVHMVLREVKFGPLYALDGNDGIRNGDSQTMQGVTLFYEVPLDGPSG</sequence>
<evidence type="ECO:0000313" key="3">
    <source>
        <dbReference type="Proteomes" id="UP000007350"/>
    </source>
</evidence>
<keyword evidence="1" id="KW-0812">Transmembrane</keyword>
<comment type="caution">
    <text evidence="2">The sequence shown here is derived from an EMBL/GenBank/DDBJ whole genome shotgun (WGS) entry which is preliminary data.</text>
</comment>
<reference evidence="2 3" key="1">
    <citation type="journal article" date="2012" name="BMC Genomics">
        <title>Comparative genomic analysis of human infective Trypanosoma cruzi lineages with the bat-restricted subspecies T. cruzi marinkellei.</title>
        <authorList>
            <person name="Franzen O."/>
            <person name="Talavera-Lopez C."/>
            <person name="Ochaya S."/>
            <person name="Butler C.E."/>
            <person name="Messenger L.A."/>
            <person name="Lewis M.D."/>
            <person name="Llewellyn M.S."/>
            <person name="Marinkelle C.J."/>
            <person name="Tyler K.M."/>
            <person name="Miles M.A."/>
            <person name="Andersson B."/>
        </authorList>
    </citation>
    <scope>NUCLEOTIDE SEQUENCE [LARGE SCALE GENOMIC DNA]</scope>
    <source>
        <strain evidence="2 3">B7</strain>
    </source>
</reference>
<dbReference type="Pfam" id="PF16825">
    <property type="entry name" value="DUF5075"/>
    <property type="match status" value="1"/>
</dbReference>
<organism evidence="2 3">
    <name type="scientific">Trypanosoma cruzi marinkellei</name>
    <dbReference type="NCBI Taxonomy" id="85056"/>
    <lineage>
        <taxon>Eukaryota</taxon>
        <taxon>Discoba</taxon>
        <taxon>Euglenozoa</taxon>
        <taxon>Kinetoplastea</taxon>
        <taxon>Metakinetoplastina</taxon>
        <taxon>Trypanosomatida</taxon>
        <taxon>Trypanosomatidae</taxon>
        <taxon>Trypanosoma</taxon>
        <taxon>Schizotrypanum</taxon>
    </lineage>
</organism>
<evidence type="ECO:0000313" key="2">
    <source>
        <dbReference type="EMBL" id="EKF29121.1"/>
    </source>
</evidence>
<dbReference type="InterPro" id="IPR031797">
    <property type="entry name" value="DUF5075"/>
</dbReference>
<proteinExistence type="predicted"/>
<gene>
    <name evidence="2" type="ORF">MOQ_007110</name>
</gene>
<accession>K2N3F4</accession>
<keyword evidence="1" id="KW-1133">Transmembrane helix</keyword>
<name>K2N3F4_TRYCR</name>